<evidence type="ECO:0000256" key="2">
    <source>
        <dbReference type="ARBA" id="ARBA00022980"/>
    </source>
</evidence>
<dbReference type="EMBL" id="NEXE01000144">
    <property type="protein sequence ID" value="PSN87819.1"/>
    <property type="molecule type" value="Genomic_DNA"/>
</dbReference>
<dbReference type="PIRSF" id="PIRSF002181">
    <property type="entry name" value="Ribosomal_L13"/>
    <property type="match status" value="1"/>
</dbReference>
<dbReference type="GO" id="GO:0017148">
    <property type="term" value="P:negative regulation of translation"/>
    <property type="evidence" value="ECO:0007669"/>
    <property type="project" value="TreeGrafter"/>
</dbReference>
<evidence type="ECO:0000256" key="3">
    <source>
        <dbReference type="ARBA" id="ARBA00023274"/>
    </source>
</evidence>
<keyword evidence="2 4" id="KW-0689">Ribosomal protein</keyword>
<dbReference type="GO" id="GO:0006412">
    <property type="term" value="P:translation"/>
    <property type="evidence" value="ECO:0007669"/>
    <property type="project" value="UniProtKB-UniRule"/>
</dbReference>
<dbReference type="GO" id="GO:0003729">
    <property type="term" value="F:mRNA binding"/>
    <property type="evidence" value="ECO:0007669"/>
    <property type="project" value="TreeGrafter"/>
</dbReference>
<proteinExistence type="inferred from homology"/>
<dbReference type="Proteomes" id="UP000240322">
    <property type="component" value="Unassembled WGS sequence"/>
</dbReference>
<dbReference type="GO" id="GO:0022625">
    <property type="term" value="C:cytosolic large ribosomal subunit"/>
    <property type="evidence" value="ECO:0007669"/>
    <property type="project" value="UniProtKB-UniRule"/>
</dbReference>
<dbReference type="Gene3D" id="3.90.1180.10">
    <property type="entry name" value="Ribosomal protein L13"/>
    <property type="match status" value="1"/>
</dbReference>
<dbReference type="GO" id="GO:0003735">
    <property type="term" value="F:structural constituent of ribosome"/>
    <property type="evidence" value="ECO:0007669"/>
    <property type="project" value="UniProtKB-UniRule"/>
</dbReference>
<dbReference type="InterPro" id="IPR023563">
    <property type="entry name" value="Ribosomal_uL13_CS"/>
</dbReference>
<dbReference type="CDD" id="cd00392">
    <property type="entry name" value="Ribosomal_L13"/>
    <property type="match status" value="1"/>
</dbReference>
<reference evidence="6 7" key="1">
    <citation type="submission" date="2017-04" db="EMBL/GenBank/DDBJ databases">
        <title>Novel microbial lineages endemic to geothermal iron-oxide mats fill important gaps in the evolutionary history of Archaea.</title>
        <authorList>
            <person name="Jay Z.J."/>
            <person name="Beam J.P."/>
            <person name="Dlakic M."/>
            <person name="Rusch D.B."/>
            <person name="Kozubal M.A."/>
            <person name="Inskeep W.P."/>
        </authorList>
    </citation>
    <scope>NUCLEOTIDE SEQUENCE [LARGE SCALE GENOMIC DNA]</scope>
    <source>
        <strain evidence="6">OSP_D</strain>
    </source>
</reference>
<name>A0A2R6AN62_9ARCH</name>
<organism evidence="6 7">
    <name type="scientific">Candidatus Marsarchaeota G2 archaeon OSP_D</name>
    <dbReference type="NCBI Taxonomy" id="1978157"/>
    <lineage>
        <taxon>Archaea</taxon>
        <taxon>Candidatus Marsarchaeota</taxon>
        <taxon>Candidatus Marsarchaeota group 2</taxon>
    </lineage>
</organism>
<protein>
    <recommendedName>
        <fullName evidence="4">Large ribosomal subunit protein uL13</fullName>
    </recommendedName>
</protein>
<dbReference type="PANTHER" id="PTHR11545">
    <property type="entry name" value="RIBOSOMAL PROTEIN L13"/>
    <property type="match status" value="1"/>
</dbReference>
<evidence type="ECO:0000256" key="5">
    <source>
        <dbReference type="RuleBase" id="RU003877"/>
    </source>
</evidence>
<comment type="similarity">
    <text evidence="1 4 5">Belongs to the universal ribosomal protein uL13 family.</text>
</comment>
<dbReference type="HAMAP" id="MF_01366">
    <property type="entry name" value="Ribosomal_uL13"/>
    <property type="match status" value="1"/>
</dbReference>
<dbReference type="Pfam" id="PF00572">
    <property type="entry name" value="Ribosomal_L13"/>
    <property type="match status" value="1"/>
</dbReference>
<dbReference type="SUPFAM" id="SSF52161">
    <property type="entry name" value="Ribosomal protein L13"/>
    <property type="match status" value="1"/>
</dbReference>
<gene>
    <name evidence="4" type="primary">rpl13</name>
    <name evidence="6" type="ORF">B9Q03_10015</name>
</gene>
<dbReference type="AlphaFoldDB" id="A0A2R6AN62"/>
<sequence>MSSVSKSRAMPIYLNGEGQVLGRLASIVAKNLLRGNQVVVVNAEKIVLKGSWSSVEKEWQSRFELKSAINPFRYSPKRYVRPDMYFRRVVRGMIPWRKPKGKQALRGLRVYIGIPKHLENVEFINYKDTYGGSGKHYVTLSKIAVRFGWKEVENANG</sequence>
<comment type="subunit">
    <text evidence="4">Part of the 50S ribosomal subunit.</text>
</comment>
<dbReference type="InterPro" id="IPR005822">
    <property type="entry name" value="Ribosomal_uL13"/>
</dbReference>
<evidence type="ECO:0000256" key="1">
    <source>
        <dbReference type="ARBA" id="ARBA00006227"/>
    </source>
</evidence>
<evidence type="ECO:0000313" key="7">
    <source>
        <dbReference type="Proteomes" id="UP000240322"/>
    </source>
</evidence>
<dbReference type="InterPro" id="IPR005823">
    <property type="entry name" value="Ribosomal_uL13_bac-type"/>
</dbReference>
<dbReference type="PROSITE" id="PS00783">
    <property type="entry name" value="RIBOSOMAL_L13"/>
    <property type="match status" value="1"/>
</dbReference>
<accession>A0A2R6AN62</accession>
<dbReference type="InterPro" id="IPR036899">
    <property type="entry name" value="Ribosomal_uL13_sf"/>
</dbReference>
<keyword evidence="3 4" id="KW-0687">Ribonucleoprotein</keyword>
<dbReference type="InterPro" id="IPR005755">
    <property type="entry name" value="Ribosomal_uL13_euk/arc"/>
</dbReference>
<dbReference type="PANTHER" id="PTHR11545:SF3">
    <property type="entry name" value="LARGE RIBOSOMAL SUBUNIT PROTEIN UL13"/>
    <property type="match status" value="1"/>
</dbReference>
<evidence type="ECO:0000313" key="6">
    <source>
        <dbReference type="EMBL" id="PSN87819.1"/>
    </source>
</evidence>
<dbReference type="NCBIfam" id="TIGR01077">
    <property type="entry name" value="L13_A_E"/>
    <property type="match status" value="1"/>
</dbReference>
<comment type="function">
    <text evidence="4">This protein is one of the early assembly proteins of the 50S ribosomal subunit, although it is not seen to bind rRNA by itself. It is important during the early stages of 50S assembly.</text>
</comment>
<comment type="caution">
    <text evidence="6">The sequence shown here is derived from an EMBL/GenBank/DDBJ whole genome shotgun (WGS) entry which is preliminary data.</text>
</comment>
<evidence type="ECO:0000256" key="4">
    <source>
        <dbReference type="HAMAP-Rule" id="MF_01366"/>
    </source>
</evidence>